<dbReference type="InterPro" id="IPR051923">
    <property type="entry name" value="Glycosyl_Hydrolase_39"/>
</dbReference>
<dbReference type="PANTHER" id="PTHR12631:SF10">
    <property type="entry name" value="BETA-XYLOSIDASE-LIKE PROTEIN-RELATED"/>
    <property type="match status" value="1"/>
</dbReference>
<evidence type="ECO:0000256" key="3">
    <source>
        <dbReference type="ARBA" id="ARBA00023295"/>
    </source>
</evidence>
<evidence type="ECO:0000259" key="5">
    <source>
        <dbReference type="Pfam" id="PF01229"/>
    </source>
</evidence>
<dbReference type="PANTHER" id="PTHR12631">
    <property type="entry name" value="ALPHA-L-IDURONIDASE"/>
    <property type="match status" value="1"/>
</dbReference>
<accession>A0ABU9CKQ4</accession>
<name>A0ABU9CKQ4_9BURK</name>
<dbReference type="Proteomes" id="UP001365405">
    <property type="component" value="Unassembled WGS sequence"/>
</dbReference>
<feature type="domain" description="Glycosyl hydrolases family 39 N-terminal catalytic" evidence="5">
    <location>
        <begin position="158"/>
        <end position="336"/>
    </location>
</feature>
<evidence type="ECO:0000256" key="4">
    <source>
        <dbReference type="SAM" id="MobiDB-lite"/>
    </source>
</evidence>
<dbReference type="RefSeq" id="WP_341410843.1">
    <property type="nucleotide sequence ID" value="NZ_JBBUTH010000007.1"/>
</dbReference>
<dbReference type="EMBL" id="JBBUTH010000007">
    <property type="protein sequence ID" value="MEK8051152.1"/>
    <property type="molecule type" value="Genomic_DNA"/>
</dbReference>
<protein>
    <recommendedName>
        <fullName evidence="5">Glycosyl hydrolases family 39 N-terminal catalytic domain-containing protein</fullName>
    </recommendedName>
</protein>
<keyword evidence="7" id="KW-1185">Reference proteome</keyword>
<evidence type="ECO:0000256" key="1">
    <source>
        <dbReference type="ARBA" id="ARBA00008875"/>
    </source>
</evidence>
<dbReference type="InterPro" id="IPR049166">
    <property type="entry name" value="GH39_cat"/>
</dbReference>
<proteinExistence type="inferred from homology"/>
<comment type="similarity">
    <text evidence="1">Belongs to the glycosyl hydrolase 39 family.</text>
</comment>
<dbReference type="InterPro" id="IPR017853">
    <property type="entry name" value="GH"/>
</dbReference>
<evidence type="ECO:0000313" key="6">
    <source>
        <dbReference type="EMBL" id="MEK8051152.1"/>
    </source>
</evidence>
<reference evidence="6 7" key="1">
    <citation type="submission" date="2024-04" db="EMBL/GenBank/DDBJ databases">
        <title>Novel species of the genus Ideonella isolated from streams.</title>
        <authorList>
            <person name="Lu H."/>
        </authorList>
    </citation>
    <scope>NUCLEOTIDE SEQUENCE [LARGE SCALE GENOMIC DNA]</scope>
    <source>
        <strain evidence="6 7">DXS22W</strain>
    </source>
</reference>
<dbReference type="Pfam" id="PF01229">
    <property type="entry name" value="Glyco_hydro_39"/>
    <property type="match status" value="1"/>
</dbReference>
<dbReference type="Gene3D" id="3.20.20.80">
    <property type="entry name" value="Glycosidases"/>
    <property type="match status" value="1"/>
</dbReference>
<feature type="region of interest" description="Disordered" evidence="4">
    <location>
        <begin position="477"/>
        <end position="498"/>
    </location>
</feature>
<evidence type="ECO:0000313" key="7">
    <source>
        <dbReference type="Proteomes" id="UP001365405"/>
    </source>
</evidence>
<evidence type="ECO:0000256" key="2">
    <source>
        <dbReference type="ARBA" id="ARBA00022801"/>
    </source>
</evidence>
<gene>
    <name evidence="6" type="ORF">AACH10_12950</name>
</gene>
<comment type="caution">
    <text evidence="6">The sequence shown here is derived from an EMBL/GenBank/DDBJ whole genome shotgun (WGS) entry which is preliminary data.</text>
</comment>
<organism evidence="6 7">
    <name type="scientific">Pseudaquabacterium inlustre</name>
    <dbReference type="NCBI Taxonomy" id="2984192"/>
    <lineage>
        <taxon>Bacteria</taxon>
        <taxon>Pseudomonadati</taxon>
        <taxon>Pseudomonadota</taxon>
        <taxon>Betaproteobacteria</taxon>
        <taxon>Burkholderiales</taxon>
        <taxon>Sphaerotilaceae</taxon>
        <taxon>Pseudaquabacterium</taxon>
    </lineage>
</organism>
<keyword evidence="3" id="KW-0326">Glycosidase</keyword>
<dbReference type="SUPFAM" id="SSF51445">
    <property type="entry name" value="(Trans)glycosidases"/>
    <property type="match status" value="1"/>
</dbReference>
<keyword evidence="2" id="KW-0378">Hydrolase</keyword>
<sequence>MAGFSRARRQLAVWPVAASLSGLGRSAAARGRPDLSVSIDVDADEVVARSAPPMFGFGGNIWLTPGAFGLGIADRILDMPHLGMSRVSLGDQLLEDASSLAELRRRLEQFALNDFLRRVRQRGGRVMLVLDGTPRWLSSNPSTTRQKNPNQPLFRLSPAANLAGWAEVVEAIVRHFNGVLGLDAWYEAWNEPNLYYQGSFEQFMAQYRASVLGARRADPKARIGGPGVGHFNGVRTAQQPGAERERLAAVNQTLEQKYLFQQFIEAAAAMPLPELRLSRLPVDFFSWHGFYLDPSQVYATVTPYIREVLASAGYPRDTPIVNSEWNLAPVPPYPEGDLNATHVGAAFAAASVLAMHAAGVDQQIFQMYVDPGVDGYSGGLWTAQGLARANCHALRLLSMLRGRELRVRSDDPWVRAAAFRDGRHLHVLVASCTPTPEMLKNAENVLGPLRNADFMRKLAREGHGERLLRGVPLPTDRAREAQQREQADGARLRADTERAKARARGTLDLRISVRGLTGATGRAAHWLIDSRHANIAPEVATAARALEGQRRALGRLPEDIRQALRRDGVPAGEADRLVAALAAGRPLDDALATVDARRQPEVRRLVESVVADASAPVRKALAQAEASPQAALVERELDWPASGVLDIEAEPHSVQLFTLRLGA</sequence>